<accession>A0A1H5FKS7</accession>
<dbReference type="GeneID" id="95516690"/>
<dbReference type="Proteomes" id="UP000182375">
    <property type="component" value="Unassembled WGS sequence"/>
</dbReference>
<evidence type="ECO:0000313" key="2">
    <source>
        <dbReference type="Proteomes" id="UP000182375"/>
    </source>
</evidence>
<organism evidence="1 2">
    <name type="scientific">Streptomyces misionensis</name>
    <dbReference type="NCBI Taxonomy" id="67331"/>
    <lineage>
        <taxon>Bacteria</taxon>
        <taxon>Bacillati</taxon>
        <taxon>Actinomycetota</taxon>
        <taxon>Actinomycetes</taxon>
        <taxon>Kitasatosporales</taxon>
        <taxon>Streptomycetaceae</taxon>
        <taxon>Streptomyces</taxon>
    </lineage>
</organism>
<dbReference type="AlphaFoldDB" id="A0A1H5FKS7"/>
<protein>
    <submittedName>
        <fullName evidence="1">Uncharacterized protein</fullName>
    </submittedName>
</protein>
<dbReference type="STRING" id="67331.SAMN04490357_6704"/>
<gene>
    <name evidence="1" type="ORF">SAMN04490357_6704</name>
</gene>
<name>A0A1H5FKS7_9ACTN</name>
<proteinExistence type="predicted"/>
<reference evidence="1 2" key="1">
    <citation type="submission" date="2016-10" db="EMBL/GenBank/DDBJ databases">
        <authorList>
            <person name="de Groot N.N."/>
        </authorList>
    </citation>
    <scope>NUCLEOTIDE SEQUENCE [LARGE SCALE GENOMIC DNA]</scope>
    <source>
        <strain evidence="1 2">DSM 40306</strain>
    </source>
</reference>
<dbReference type="RefSeq" id="WP_074994813.1">
    <property type="nucleotide sequence ID" value="NZ_FNTD01000004.1"/>
</dbReference>
<sequence>MRTKTAFIDYVRRRRLDLIRADAPAAAAGEALALLGLDDAALDRWAASESVLVSLPHASPNVFDPRTRVCWYAGSVQRRDPDPAHHVRVVLTHVNFSDLGWRPYAWWYLGEDGKVRCHRQFSRNKKRKHVIVAGRPPMDVVPEEASTTDLDASRAARWGADLAVSYMLLGAVVERAAGMVSGRTVTYLPLSLLVSFVREQAAGPASAAGEPLPAWCRLLTDQAQGRRAGPDGVLVECPARQATVFDNYSNLAMLPLLGDCHVLGGAKMAGYWPHVEHRLGALRQAAAEDMRDPRIAVVPETDLLRFAGPSPAVAAQLERHGVPYSQGLAVAEHGDFARRIDPFDRATLVAG</sequence>
<evidence type="ECO:0000313" key="1">
    <source>
        <dbReference type="EMBL" id="SEE03744.1"/>
    </source>
</evidence>
<dbReference type="EMBL" id="FNTD01000004">
    <property type="protein sequence ID" value="SEE03744.1"/>
    <property type="molecule type" value="Genomic_DNA"/>
</dbReference>